<organism evidence="3 4">
    <name type="scientific">Porites evermanni</name>
    <dbReference type="NCBI Taxonomy" id="104178"/>
    <lineage>
        <taxon>Eukaryota</taxon>
        <taxon>Metazoa</taxon>
        <taxon>Cnidaria</taxon>
        <taxon>Anthozoa</taxon>
        <taxon>Hexacorallia</taxon>
        <taxon>Scleractinia</taxon>
        <taxon>Fungiina</taxon>
        <taxon>Poritidae</taxon>
        <taxon>Porites</taxon>
    </lineage>
</organism>
<accession>A0ABN8LPA1</accession>
<dbReference type="SMART" id="SM00005">
    <property type="entry name" value="DEATH"/>
    <property type="match status" value="1"/>
</dbReference>
<dbReference type="EMBL" id="CALNXI010000061">
    <property type="protein sequence ID" value="CAH3017372.1"/>
    <property type="molecule type" value="Genomic_DNA"/>
</dbReference>
<dbReference type="InterPro" id="IPR011029">
    <property type="entry name" value="DEATH-like_dom_sf"/>
</dbReference>
<dbReference type="PANTHER" id="PTHR15077:SF9">
    <property type="entry name" value="C-TERMINAL OF ROC (COR) DOMAIN-CONTAINING PROTEIN"/>
    <property type="match status" value="1"/>
</dbReference>
<dbReference type="Gene3D" id="1.10.533.10">
    <property type="entry name" value="Death Domain, Fas"/>
    <property type="match status" value="1"/>
</dbReference>
<feature type="region of interest" description="Disordered" evidence="1">
    <location>
        <begin position="1"/>
        <end position="21"/>
    </location>
</feature>
<dbReference type="InterPro" id="IPR000488">
    <property type="entry name" value="Death_dom"/>
</dbReference>
<proteinExistence type="predicted"/>
<evidence type="ECO:0000313" key="4">
    <source>
        <dbReference type="Proteomes" id="UP001159427"/>
    </source>
</evidence>
<dbReference type="Pfam" id="PF00531">
    <property type="entry name" value="Death"/>
    <property type="match status" value="1"/>
</dbReference>
<feature type="compositionally biased region" description="Polar residues" evidence="1">
    <location>
        <begin position="9"/>
        <end position="21"/>
    </location>
</feature>
<protein>
    <recommendedName>
        <fullName evidence="2">Death domain-containing protein</fullName>
    </recommendedName>
</protein>
<dbReference type="CDD" id="cd01670">
    <property type="entry name" value="Death"/>
    <property type="match status" value="1"/>
</dbReference>
<feature type="compositionally biased region" description="Basic and acidic residues" evidence="1">
    <location>
        <begin position="385"/>
        <end position="399"/>
    </location>
</feature>
<evidence type="ECO:0000256" key="1">
    <source>
        <dbReference type="SAM" id="MobiDB-lite"/>
    </source>
</evidence>
<evidence type="ECO:0000259" key="2">
    <source>
        <dbReference type="PROSITE" id="PS50017"/>
    </source>
</evidence>
<keyword evidence="4" id="KW-1185">Reference proteome</keyword>
<feature type="domain" description="Death" evidence="2">
    <location>
        <begin position="18"/>
        <end position="102"/>
    </location>
</feature>
<comment type="caution">
    <text evidence="3">The sequence shown here is derived from an EMBL/GenBank/DDBJ whole genome shotgun (WGS) entry which is preliminary data.</text>
</comment>
<sequence>MDYPVQRSLDPSHQLTESDINESQLPEQIGLKWKDLARELGFRQSTINIIEEEKRHITKECCVEFLVQWIHNKGTDATVGKLKEALERIKLKDVAENLISGLGCCCCQRLRTVNTEESNTPYQINRCDRMICELSDKLRASLKEVSKVEAQFKALELELSKERQMRQDKEQEVSRLSTRIAELEGELSIANQKGHDENDTEQHQSDLSTDSDQLEHRVDVQLRNINDQLHTYVTSPLQVQEVKQDQLRTAVKLDLLTKLSERLQELYTEALGMVKEAGKCSEDLRKDFYDLAYHGLRAEHYELVHRVKDLKSAQQEMSEEEKKEFDKLQSYQRGRQSQVDQLDKLWRYLFTPPDRRQKTAMSADPVGQNKPRDGKKATRYTDPGDVCRKPKGRGEDRGSETSSTSNDGKPDEESRLNLRKMKSTVDSVIQTFSKKKDSGEKQMRNC</sequence>
<dbReference type="InterPro" id="IPR016729">
    <property type="entry name" value="FADD"/>
</dbReference>
<feature type="region of interest" description="Disordered" evidence="1">
    <location>
        <begin position="356"/>
        <end position="426"/>
    </location>
</feature>
<dbReference type="SUPFAM" id="SSF47986">
    <property type="entry name" value="DEATH domain"/>
    <property type="match status" value="1"/>
</dbReference>
<name>A0ABN8LPA1_9CNID</name>
<feature type="compositionally biased region" description="Basic and acidic residues" evidence="1">
    <location>
        <begin position="193"/>
        <end position="204"/>
    </location>
</feature>
<reference evidence="3 4" key="1">
    <citation type="submission" date="2022-05" db="EMBL/GenBank/DDBJ databases">
        <authorList>
            <consortium name="Genoscope - CEA"/>
            <person name="William W."/>
        </authorList>
    </citation>
    <scope>NUCLEOTIDE SEQUENCE [LARGE SCALE GENOMIC DNA]</scope>
</reference>
<dbReference type="Proteomes" id="UP001159427">
    <property type="component" value="Unassembled WGS sequence"/>
</dbReference>
<feature type="region of interest" description="Disordered" evidence="1">
    <location>
        <begin position="188"/>
        <end position="212"/>
    </location>
</feature>
<dbReference type="PANTHER" id="PTHR15077">
    <property type="entry name" value="FAS-ASSOCIATING DEATH DOMAIN-CONTAINING PROTEIN FADD"/>
    <property type="match status" value="1"/>
</dbReference>
<evidence type="ECO:0000313" key="3">
    <source>
        <dbReference type="EMBL" id="CAH3017372.1"/>
    </source>
</evidence>
<dbReference type="PROSITE" id="PS50017">
    <property type="entry name" value="DEATH_DOMAIN"/>
    <property type="match status" value="1"/>
</dbReference>
<gene>
    <name evidence="3" type="ORF">PEVE_00037350</name>
</gene>